<dbReference type="Proteomes" id="UP000198729">
    <property type="component" value="Unassembled WGS sequence"/>
</dbReference>
<evidence type="ECO:0000313" key="1">
    <source>
        <dbReference type="EMBL" id="SCZ84585.1"/>
    </source>
</evidence>
<name>A0A1G5SBL0_9PROT</name>
<accession>A0A1G5SBL0</accession>
<evidence type="ECO:0000313" key="2">
    <source>
        <dbReference type="Proteomes" id="UP000198729"/>
    </source>
</evidence>
<keyword evidence="2" id="KW-1185">Reference proteome</keyword>
<organism evidence="1 2">
    <name type="scientific">Nitrosomonas mobilis</name>
    <dbReference type="NCBI Taxonomy" id="51642"/>
    <lineage>
        <taxon>Bacteria</taxon>
        <taxon>Pseudomonadati</taxon>
        <taxon>Pseudomonadota</taxon>
        <taxon>Betaproteobacteria</taxon>
        <taxon>Nitrosomonadales</taxon>
        <taxon>Nitrosomonadaceae</taxon>
        <taxon>Nitrosomonas</taxon>
    </lineage>
</organism>
<reference evidence="1 2" key="1">
    <citation type="submission" date="2016-10" db="EMBL/GenBank/DDBJ databases">
        <authorList>
            <person name="de Groot N.N."/>
        </authorList>
    </citation>
    <scope>NUCLEOTIDE SEQUENCE [LARGE SCALE GENOMIC DNA]</scope>
    <source>
        <strain evidence="1">1</strain>
    </source>
</reference>
<dbReference type="STRING" id="51642.NSMM_230006"/>
<dbReference type="OrthoDB" id="5786382at2"/>
<dbReference type="AlphaFoldDB" id="A0A1G5SBL0"/>
<protein>
    <submittedName>
        <fullName evidence="1">Uncharacterized protein</fullName>
    </submittedName>
</protein>
<gene>
    <name evidence="1" type="ORF">NSMM_230006</name>
</gene>
<proteinExistence type="predicted"/>
<sequence>MEPILKGNMFILVALILPVYTVSASSIQSEEDKTMIIASSAEMVASLDELDEIRGMGGVDVTTLNTMNVKATLTNNTATNNVTGTNVIDTSAFTGANGMFSVIQNTGNNVVIQDSTIVNVTIMN</sequence>
<dbReference type="EMBL" id="FMWO01000029">
    <property type="protein sequence ID" value="SCZ84585.1"/>
    <property type="molecule type" value="Genomic_DNA"/>
</dbReference>